<feature type="domain" description="tRNA pseudouridylate synthase B C-terminal" evidence="8">
    <location>
        <begin position="192"/>
        <end position="251"/>
    </location>
</feature>
<evidence type="ECO:0000256" key="3">
    <source>
        <dbReference type="ARBA" id="ARBA00022694"/>
    </source>
</evidence>
<evidence type="ECO:0000256" key="2">
    <source>
        <dbReference type="ARBA" id="ARBA00005642"/>
    </source>
</evidence>
<dbReference type="Pfam" id="PF16198">
    <property type="entry name" value="TruB_C_2"/>
    <property type="match status" value="1"/>
</dbReference>
<dbReference type="CDD" id="cd02573">
    <property type="entry name" value="PseudoU_synth_EcTruB"/>
    <property type="match status" value="1"/>
</dbReference>
<dbReference type="EMBL" id="VOHE01000002">
    <property type="protein sequence ID" value="TWT20435.1"/>
    <property type="molecule type" value="Genomic_DNA"/>
</dbReference>
<dbReference type="InterPro" id="IPR002501">
    <property type="entry name" value="PsdUridine_synth_N"/>
</dbReference>
<name>A0A5C5U4S3_9GAMM</name>
<gene>
    <name evidence="5 9" type="primary">truB</name>
    <name evidence="9" type="ORF">FQY79_03565</name>
</gene>
<accession>A0A5C5U4S3</accession>
<dbReference type="Gene3D" id="3.30.2350.10">
    <property type="entry name" value="Pseudouridine synthase"/>
    <property type="match status" value="1"/>
</dbReference>
<dbReference type="RefSeq" id="WP_146310902.1">
    <property type="nucleotide sequence ID" value="NZ_VOHE01000002.1"/>
</dbReference>
<dbReference type="InterPro" id="IPR015240">
    <property type="entry name" value="tRNA_sdUridine_synth_fam1_C"/>
</dbReference>
<dbReference type="HAMAP" id="MF_01080">
    <property type="entry name" value="TruB_bact"/>
    <property type="match status" value="1"/>
</dbReference>
<sequence length="321" mass="34975">MSPRPRTKFRKLDGLLLLDKPRGLSSNQALQRVRHLFRAEKAGHTGSLDPLATGLLPVCFGEATKIAGGLLGARKAYDTVARLGVVTDTDDAEGQPLRERPVPPLRIPDIDAALRGLTGRIRQRPPIYSALKRGGEPLYAKARRGELVEVEEREVDVHEFTLQSAGDLLDDLHGVPPQLRLHVECGSGTYVRALVRDLGEALGCGAHVAELRRLWVDPFREPRMWTLEELEALATRGERSLLACLLPIERGMASWPPVELDAAQARRLGRGQSVDGPFHPSGSVAVYGPDGRALGLGRVEDGTLRAQRLFSWAAASARSPA</sequence>
<comment type="similarity">
    <text evidence="2 5">Belongs to the pseudouridine synthase TruB family. Type 1 subfamily.</text>
</comment>
<evidence type="ECO:0000259" key="6">
    <source>
        <dbReference type="Pfam" id="PF01509"/>
    </source>
</evidence>
<keyword evidence="4 5" id="KW-0413">Isomerase</keyword>
<dbReference type="InterPro" id="IPR032819">
    <property type="entry name" value="TruB_C"/>
</dbReference>
<protein>
    <recommendedName>
        <fullName evidence="5">tRNA pseudouridine synthase B</fullName>
        <ecNumber evidence="5">5.4.99.25</ecNumber>
    </recommendedName>
    <alternativeName>
        <fullName evidence="5">tRNA pseudouridine(55) synthase</fullName>
        <shortName evidence="5">Psi55 synthase</shortName>
    </alternativeName>
    <alternativeName>
        <fullName evidence="5">tRNA pseudouridylate synthase</fullName>
    </alternativeName>
    <alternativeName>
        <fullName evidence="5">tRNA-uridine isomerase</fullName>
    </alternativeName>
</protein>
<dbReference type="EC" id="5.4.99.25" evidence="5"/>
<organism evidence="9 10">
    <name type="scientific">Luteimonas wenzhouensis</name>
    <dbReference type="NCBI Taxonomy" id="2599615"/>
    <lineage>
        <taxon>Bacteria</taxon>
        <taxon>Pseudomonadati</taxon>
        <taxon>Pseudomonadota</taxon>
        <taxon>Gammaproteobacteria</taxon>
        <taxon>Lysobacterales</taxon>
        <taxon>Lysobacteraceae</taxon>
        <taxon>Luteimonas</taxon>
    </lineage>
</organism>
<dbReference type="GO" id="GO:0031119">
    <property type="term" value="P:tRNA pseudouridine synthesis"/>
    <property type="evidence" value="ECO:0007669"/>
    <property type="project" value="UniProtKB-UniRule"/>
</dbReference>
<dbReference type="GO" id="GO:0160148">
    <property type="term" value="F:tRNA pseudouridine(55) synthase activity"/>
    <property type="evidence" value="ECO:0007669"/>
    <property type="project" value="UniProtKB-EC"/>
</dbReference>
<dbReference type="AlphaFoldDB" id="A0A5C5U4S3"/>
<dbReference type="NCBIfam" id="TIGR00431">
    <property type="entry name" value="TruB"/>
    <property type="match status" value="1"/>
</dbReference>
<dbReference type="Pfam" id="PF01509">
    <property type="entry name" value="TruB_N"/>
    <property type="match status" value="1"/>
</dbReference>
<evidence type="ECO:0000259" key="7">
    <source>
        <dbReference type="Pfam" id="PF09157"/>
    </source>
</evidence>
<dbReference type="Gene3D" id="2.30.130.10">
    <property type="entry name" value="PUA domain"/>
    <property type="match status" value="1"/>
</dbReference>
<dbReference type="PANTHER" id="PTHR13767">
    <property type="entry name" value="TRNA-PSEUDOURIDINE SYNTHASE"/>
    <property type="match status" value="1"/>
</dbReference>
<comment type="catalytic activity">
    <reaction evidence="1 5">
        <text>uridine(55) in tRNA = pseudouridine(55) in tRNA</text>
        <dbReference type="Rhea" id="RHEA:42532"/>
        <dbReference type="Rhea" id="RHEA-COMP:10101"/>
        <dbReference type="Rhea" id="RHEA-COMP:10102"/>
        <dbReference type="ChEBI" id="CHEBI:65314"/>
        <dbReference type="ChEBI" id="CHEBI:65315"/>
        <dbReference type="EC" id="5.4.99.25"/>
    </reaction>
</comment>
<reference evidence="9 10" key="1">
    <citation type="submission" date="2019-07" db="EMBL/GenBank/DDBJ databases">
        <title>Luteimonas sp. YD-1 nov., isolated from acidic soil.</title>
        <authorList>
            <person name="Zhou J."/>
        </authorList>
    </citation>
    <scope>NUCLEOTIDE SEQUENCE [LARGE SCALE GENOMIC DNA]</scope>
    <source>
        <strain evidence="9 10">YD-1</strain>
    </source>
</reference>
<feature type="domain" description="Pseudouridine synthase II N-terminal" evidence="6">
    <location>
        <begin position="34"/>
        <end position="191"/>
    </location>
</feature>
<evidence type="ECO:0000259" key="8">
    <source>
        <dbReference type="Pfam" id="PF16198"/>
    </source>
</evidence>
<evidence type="ECO:0000256" key="4">
    <source>
        <dbReference type="ARBA" id="ARBA00023235"/>
    </source>
</evidence>
<feature type="domain" description="tRNA pseudouridine synthase II TruB subfamily 1 C-terminal" evidence="7">
    <location>
        <begin position="256"/>
        <end position="310"/>
    </location>
</feature>
<feature type="active site" description="Nucleophile" evidence="5">
    <location>
        <position position="49"/>
    </location>
</feature>
<dbReference type="InterPro" id="IPR014780">
    <property type="entry name" value="tRNA_psdUridine_synth_TruB"/>
</dbReference>
<dbReference type="Proteomes" id="UP000315949">
    <property type="component" value="Unassembled WGS sequence"/>
</dbReference>
<dbReference type="SUPFAM" id="SSF88697">
    <property type="entry name" value="PUA domain-like"/>
    <property type="match status" value="1"/>
</dbReference>
<comment type="caution">
    <text evidence="9">The sequence shown here is derived from an EMBL/GenBank/DDBJ whole genome shotgun (WGS) entry which is preliminary data.</text>
</comment>
<keyword evidence="3 5" id="KW-0819">tRNA processing</keyword>
<dbReference type="GO" id="GO:1990481">
    <property type="term" value="P:mRNA pseudouridine synthesis"/>
    <property type="evidence" value="ECO:0007669"/>
    <property type="project" value="TreeGrafter"/>
</dbReference>
<dbReference type="InterPro" id="IPR015947">
    <property type="entry name" value="PUA-like_sf"/>
</dbReference>
<dbReference type="CDD" id="cd21152">
    <property type="entry name" value="PUA_TruB_bacterial"/>
    <property type="match status" value="1"/>
</dbReference>
<evidence type="ECO:0000313" key="10">
    <source>
        <dbReference type="Proteomes" id="UP000315949"/>
    </source>
</evidence>
<dbReference type="GO" id="GO:0003723">
    <property type="term" value="F:RNA binding"/>
    <property type="evidence" value="ECO:0007669"/>
    <property type="project" value="InterPro"/>
</dbReference>
<evidence type="ECO:0000313" key="9">
    <source>
        <dbReference type="EMBL" id="TWT20435.1"/>
    </source>
</evidence>
<dbReference type="InterPro" id="IPR036974">
    <property type="entry name" value="PUA_sf"/>
</dbReference>
<dbReference type="Pfam" id="PF09157">
    <property type="entry name" value="TruB-C_2"/>
    <property type="match status" value="1"/>
</dbReference>
<dbReference type="OrthoDB" id="9802309at2"/>
<proteinExistence type="inferred from homology"/>
<dbReference type="PANTHER" id="PTHR13767:SF2">
    <property type="entry name" value="PSEUDOURIDYLATE SYNTHASE TRUB1"/>
    <property type="match status" value="1"/>
</dbReference>
<dbReference type="SUPFAM" id="SSF55120">
    <property type="entry name" value="Pseudouridine synthase"/>
    <property type="match status" value="1"/>
</dbReference>
<keyword evidence="10" id="KW-1185">Reference proteome</keyword>
<evidence type="ECO:0000256" key="1">
    <source>
        <dbReference type="ARBA" id="ARBA00000385"/>
    </source>
</evidence>
<comment type="function">
    <text evidence="5">Responsible for synthesis of pseudouridine from uracil-55 in the psi GC loop of transfer RNAs.</text>
</comment>
<evidence type="ECO:0000256" key="5">
    <source>
        <dbReference type="HAMAP-Rule" id="MF_01080"/>
    </source>
</evidence>
<dbReference type="InterPro" id="IPR020103">
    <property type="entry name" value="PsdUridine_synth_cat_dom_sf"/>
</dbReference>